<proteinExistence type="predicted"/>
<feature type="transmembrane region" description="Helical" evidence="1">
    <location>
        <begin position="117"/>
        <end position="135"/>
    </location>
</feature>
<name>A0AA46USA0_VIBPH</name>
<keyword evidence="1" id="KW-0472">Membrane</keyword>
<evidence type="ECO:0000313" key="3">
    <source>
        <dbReference type="Proteomes" id="UP001163036"/>
    </source>
</evidence>
<feature type="transmembrane region" description="Helical" evidence="1">
    <location>
        <begin position="44"/>
        <end position="63"/>
    </location>
</feature>
<dbReference type="AlphaFoldDB" id="A0AA46USA0"/>
<feature type="transmembrane region" description="Helical" evidence="1">
    <location>
        <begin position="75"/>
        <end position="97"/>
    </location>
</feature>
<sequence length="156" mass="18112">MKSLILKERYKNSNLKKIFVSHFIYLILFIAGYNLFLAFSDSEITKVLEKLALFIFIFSISSIQTEERFRFIPKLLFMTIVMIANVLIGVTMFEYYGALPTDEISSSEISGDITFKAYALLFLHFFICKAISFYFDCKEKKIIEDAVKSEKTEKAL</sequence>
<dbReference type="EMBL" id="CP097357">
    <property type="protein sequence ID" value="UYV29809.1"/>
    <property type="molecule type" value="Genomic_DNA"/>
</dbReference>
<accession>A0AA46USA0</accession>
<dbReference type="Proteomes" id="UP001163036">
    <property type="component" value="Plasmid pVP-16-VB00198-1"/>
</dbReference>
<geneLocation type="plasmid" evidence="2 3">
    <name>pVP-16-VB00198-1</name>
</geneLocation>
<gene>
    <name evidence="2" type="ORF">M5598_27905</name>
</gene>
<reference evidence="2" key="1">
    <citation type="submission" date="2022-05" db="EMBL/GenBank/DDBJ databases">
        <title>Megaplasmid of Vibrio parahaemolyticus.</title>
        <authorList>
            <person name="Strauch E."/>
            <person name="Borowiak M."/>
        </authorList>
    </citation>
    <scope>NUCLEOTIDE SEQUENCE</scope>
    <source>
        <strain evidence="2">16-VB00198</strain>
        <plasmid evidence="2">pVP-16-VB00198-1</plasmid>
    </source>
</reference>
<dbReference type="RefSeq" id="WP_258667251.1">
    <property type="nucleotide sequence ID" value="NZ_CP062152.1"/>
</dbReference>
<keyword evidence="1" id="KW-1133">Transmembrane helix</keyword>
<feature type="transmembrane region" description="Helical" evidence="1">
    <location>
        <begin position="20"/>
        <end position="38"/>
    </location>
</feature>
<evidence type="ECO:0000313" key="2">
    <source>
        <dbReference type="EMBL" id="UYV29809.1"/>
    </source>
</evidence>
<protein>
    <submittedName>
        <fullName evidence="2">Uncharacterized protein</fullName>
    </submittedName>
</protein>
<evidence type="ECO:0000256" key="1">
    <source>
        <dbReference type="SAM" id="Phobius"/>
    </source>
</evidence>
<keyword evidence="1" id="KW-0812">Transmembrane</keyword>
<keyword evidence="2" id="KW-0614">Plasmid</keyword>
<organism evidence="2 3">
    <name type="scientific">Vibrio parahaemolyticus</name>
    <dbReference type="NCBI Taxonomy" id="670"/>
    <lineage>
        <taxon>Bacteria</taxon>
        <taxon>Pseudomonadati</taxon>
        <taxon>Pseudomonadota</taxon>
        <taxon>Gammaproteobacteria</taxon>
        <taxon>Vibrionales</taxon>
        <taxon>Vibrionaceae</taxon>
        <taxon>Vibrio</taxon>
    </lineage>
</organism>